<dbReference type="GO" id="GO:0032259">
    <property type="term" value="P:methylation"/>
    <property type="evidence" value="ECO:0007669"/>
    <property type="project" value="UniProtKB-KW"/>
</dbReference>
<dbReference type="AlphaFoldDB" id="C0GK55"/>
<keyword evidence="3" id="KW-0949">S-adenosyl-L-methionine</keyword>
<dbReference type="SUPFAM" id="SSF53335">
    <property type="entry name" value="S-adenosyl-L-methionine-dependent methyltransferases"/>
    <property type="match status" value="1"/>
</dbReference>
<evidence type="ECO:0000313" key="6">
    <source>
        <dbReference type="Proteomes" id="UP000006443"/>
    </source>
</evidence>
<organism evidence="5 6">
    <name type="scientific">Dethiobacter alkaliphilus AHT 1</name>
    <dbReference type="NCBI Taxonomy" id="555088"/>
    <lineage>
        <taxon>Bacteria</taxon>
        <taxon>Bacillati</taxon>
        <taxon>Bacillota</taxon>
        <taxon>Dethiobacteria</taxon>
        <taxon>Dethiobacterales</taxon>
        <taxon>Dethiobacteraceae</taxon>
        <taxon>Dethiobacter</taxon>
    </lineage>
</organism>
<name>C0GK55_DETAL</name>
<reference evidence="5 6" key="1">
    <citation type="submission" date="2009-02" db="EMBL/GenBank/DDBJ databases">
        <title>Sequencing of the draft genome and assembly of Dethiobacter alkaliphilus AHT 1.</title>
        <authorList>
            <consortium name="US DOE Joint Genome Institute (JGI-PGF)"/>
            <person name="Lucas S."/>
            <person name="Copeland A."/>
            <person name="Lapidus A."/>
            <person name="Glavina del Rio T."/>
            <person name="Dalin E."/>
            <person name="Tice H."/>
            <person name="Bruce D."/>
            <person name="Goodwin L."/>
            <person name="Pitluck S."/>
            <person name="Larimer F."/>
            <person name="Land M.L."/>
            <person name="Hauser L."/>
            <person name="Muyzer G."/>
        </authorList>
    </citation>
    <scope>NUCLEOTIDE SEQUENCE [LARGE SCALE GENOMIC DNA]</scope>
    <source>
        <strain evidence="5 6">AHT 1</strain>
    </source>
</reference>
<dbReference type="InterPro" id="IPR019410">
    <property type="entry name" value="Methyltransf_16"/>
</dbReference>
<dbReference type="EMBL" id="ACJM01000020">
    <property type="protein sequence ID" value="EEG76325.1"/>
    <property type="molecule type" value="Genomic_DNA"/>
</dbReference>
<accession>C0GK55</accession>
<dbReference type="Proteomes" id="UP000006443">
    <property type="component" value="Unassembled WGS sequence"/>
</dbReference>
<gene>
    <name evidence="5" type="ORF">DealDRAFT_2864</name>
</gene>
<evidence type="ECO:0008006" key="7">
    <source>
        <dbReference type="Google" id="ProtNLM"/>
    </source>
</evidence>
<dbReference type="GO" id="GO:0008168">
    <property type="term" value="F:methyltransferase activity"/>
    <property type="evidence" value="ECO:0007669"/>
    <property type="project" value="UniProtKB-KW"/>
</dbReference>
<protein>
    <recommendedName>
        <fullName evidence="7">Methyltransferase</fullName>
    </recommendedName>
</protein>
<sequence>MAAIAIQLTRTVFPLPGRDIQLDVVDDVESLITDLSDADLVPCWAEIWPAARSLARYVWEYLHLEGQSVMELGSGLGLPGAVCGVKGADVTFSDYNQDAVDLSVHNAKINGVEATGHLGDWRNFDLKRRFDWIIGSDVFYDPKLNPYVLEIYRHNLQAGGQLLLSHQRRQHTYDFVAAVKGDLELEEIRLDLVERDEESVYGQFVVSIHHLRPANI</sequence>
<evidence type="ECO:0000256" key="2">
    <source>
        <dbReference type="ARBA" id="ARBA00022679"/>
    </source>
</evidence>
<evidence type="ECO:0000256" key="3">
    <source>
        <dbReference type="ARBA" id="ARBA00022691"/>
    </source>
</evidence>
<dbReference type="PANTHER" id="PTHR14614">
    <property type="entry name" value="HEPATOCELLULAR CARCINOMA-ASSOCIATED ANTIGEN"/>
    <property type="match status" value="1"/>
</dbReference>
<evidence type="ECO:0000256" key="4">
    <source>
        <dbReference type="ARBA" id="ARBA00043988"/>
    </source>
</evidence>
<evidence type="ECO:0000256" key="1">
    <source>
        <dbReference type="ARBA" id="ARBA00022603"/>
    </source>
</evidence>
<evidence type="ECO:0000313" key="5">
    <source>
        <dbReference type="EMBL" id="EEG76325.1"/>
    </source>
</evidence>
<dbReference type="eggNOG" id="COG3897">
    <property type="taxonomic scope" value="Bacteria"/>
</dbReference>
<dbReference type="PANTHER" id="PTHR14614:SF164">
    <property type="entry name" value="HISTONE-ARGININE METHYLTRANSFERASE METTL23"/>
    <property type="match status" value="1"/>
</dbReference>
<dbReference type="RefSeq" id="WP_008518672.1">
    <property type="nucleotide sequence ID" value="NZ_ACJM01000020.1"/>
</dbReference>
<dbReference type="Pfam" id="PF10294">
    <property type="entry name" value="Methyltransf_16"/>
    <property type="match status" value="1"/>
</dbReference>
<proteinExistence type="inferred from homology"/>
<keyword evidence="6" id="KW-1185">Reference proteome</keyword>
<dbReference type="STRING" id="555088.DealDRAFT_2864"/>
<keyword evidence="2" id="KW-0808">Transferase</keyword>
<keyword evidence="1" id="KW-0489">Methyltransferase</keyword>
<comment type="similarity">
    <text evidence="4">Belongs to the methyltransferase superfamily. METTL23 family.</text>
</comment>
<dbReference type="InterPro" id="IPR029063">
    <property type="entry name" value="SAM-dependent_MTases_sf"/>
</dbReference>
<comment type="caution">
    <text evidence="5">The sequence shown here is derived from an EMBL/GenBank/DDBJ whole genome shotgun (WGS) entry which is preliminary data.</text>
</comment>
<dbReference type="Gene3D" id="3.40.50.150">
    <property type="entry name" value="Vaccinia Virus protein VP39"/>
    <property type="match status" value="1"/>
</dbReference>